<protein>
    <submittedName>
        <fullName evidence="1">Uncharacterized protein</fullName>
    </submittedName>
</protein>
<accession>A0ABD1MQP6</accession>
<proteinExistence type="predicted"/>
<dbReference type="Proteomes" id="UP001603857">
    <property type="component" value="Unassembled WGS sequence"/>
</dbReference>
<dbReference type="EMBL" id="JBGMDY010000004">
    <property type="protein sequence ID" value="KAL2338119.1"/>
    <property type="molecule type" value="Genomic_DNA"/>
</dbReference>
<sequence length="126" mass="14587">MLTFTAYVFAGSSSSTTLLLFFSDDCPMRGHHLVPPYFAYSDELRAKWRVNHIRYYDLMEELWGVDRATGHMARTVRQAHRNISTSSLRVDLNDDVDNIPESSHLIQDLIQLIDPHPMYGIRFKAN</sequence>
<reference evidence="1 2" key="1">
    <citation type="submission" date="2024-08" db="EMBL/GenBank/DDBJ databases">
        <title>Insights into the chromosomal genome structure of Flemingia macrophylla.</title>
        <authorList>
            <person name="Ding Y."/>
            <person name="Zhao Y."/>
            <person name="Bi W."/>
            <person name="Wu M."/>
            <person name="Zhao G."/>
            <person name="Gong Y."/>
            <person name="Li W."/>
            <person name="Zhang P."/>
        </authorList>
    </citation>
    <scope>NUCLEOTIDE SEQUENCE [LARGE SCALE GENOMIC DNA]</scope>
    <source>
        <strain evidence="1">DYQJB</strain>
        <tissue evidence="1">Leaf</tissue>
    </source>
</reference>
<organism evidence="1 2">
    <name type="scientific">Flemingia macrophylla</name>
    <dbReference type="NCBI Taxonomy" id="520843"/>
    <lineage>
        <taxon>Eukaryota</taxon>
        <taxon>Viridiplantae</taxon>
        <taxon>Streptophyta</taxon>
        <taxon>Embryophyta</taxon>
        <taxon>Tracheophyta</taxon>
        <taxon>Spermatophyta</taxon>
        <taxon>Magnoliopsida</taxon>
        <taxon>eudicotyledons</taxon>
        <taxon>Gunneridae</taxon>
        <taxon>Pentapetalae</taxon>
        <taxon>rosids</taxon>
        <taxon>fabids</taxon>
        <taxon>Fabales</taxon>
        <taxon>Fabaceae</taxon>
        <taxon>Papilionoideae</taxon>
        <taxon>50 kb inversion clade</taxon>
        <taxon>NPAAA clade</taxon>
        <taxon>indigoferoid/millettioid clade</taxon>
        <taxon>Phaseoleae</taxon>
        <taxon>Flemingia</taxon>
    </lineage>
</organism>
<evidence type="ECO:0000313" key="2">
    <source>
        <dbReference type="Proteomes" id="UP001603857"/>
    </source>
</evidence>
<evidence type="ECO:0000313" key="1">
    <source>
        <dbReference type="EMBL" id="KAL2338119.1"/>
    </source>
</evidence>
<keyword evidence="2" id="KW-1185">Reference proteome</keyword>
<dbReference type="AlphaFoldDB" id="A0ABD1MQP6"/>
<name>A0ABD1MQP6_9FABA</name>
<comment type="caution">
    <text evidence="1">The sequence shown here is derived from an EMBL/GenBank/DDBJ whole genome shotgun (WGS) entry which is preliminary data.</text>
</comment>
<gene>
    <name evidence="1" type="ORF">Fmac_012565</name>
</gene>